<name>C5SZF1_ACIDE</name>
<dbReference type="Proteomes" id="UP000003856">
    <property type="component" value="Unassembled WGS sequence"/>
</dbReference>
<feature type="compositionally biased region" description="Basic residues" evidence="1">
    <location>
        <begin position="20"/>
        <end position="29"/>
    </location>
</feature>
<evidence type="ECO:0000313" key="3">
    <source>
        <dbReference type="Proteomes" id="UP000003856"/>
    </source>
</evidence>
<sequence>MPPTSPGVACDEPPAPPLRAPRRKRTRPRARAQPLCDACLGNRCHRTKSSRRRCWLGTYQPIQTHPQKWARCWTQPIVAATAPRDVAEYVFTAATTHGTVTCAMVQGEQPQRHVGGSIYIVGVTFCATNNLSCKFTANTKVYQAMLDSIPNTPPEAGATVLKAHMGRVRPYLRACYLPEGRLRQGR</sequence>
<accession>C5SZF1</accession>
<organism evidence="2 3">
    <name type="scientific">Acidovorax delafieldii 2AN</name>
    <dbReference type="NCBI Taxonomy" id="573060"/>
    <lineage>
        <taxon>Bacteria</taxon>
        <taxon>Pseudomonadati</taxon>
        <taxon>Pseudomonadota</taxon>
        <taxon>Betaproteobacteria</taxon>
        <taxon>Burkholderiales</taxon>
        <taxon>Comamonadaceae</taxon>
        <taxon>Acidovorax</taxon>
    </lineage>
</organism>
<reference evidence="2 3" key="1">
    <citation type="submission" date="2009-05" db="EMBL/GenBank/DDBJ databases">
        <title>The draft genome of Acidovorax delafieldii 2AN.</title>
        <authorList>
            <consortium name="US DOE Joint Genome Institute (JGI-PGF)"/>
            <person name="Lucas S."/>
            <person name="Copeland A."/>
            <person name="Lapidus A."/>
            <person name="Glavina del Rio T."/>
            <person name="Tice H."/>
            <person name="Bruce D."/>
            <person name="Goodwin L."/>
            <person name="Pitluck S."/>
            <person name="Larimer F."/>
            <person name="Land M.L."/>
            <person name="Hauser L."/>
            <person name="Shelobolina E.S."/>
            <person name="Picardal F."/>
            <person name="Roden E."/>
            <person name="Emerson D."/>
        </authorList>
    </citation>
    <scope>NUCLEOTIDE SEQUENCE [LARGE SCALE GENOMIC DNA]</scope>
    <source>
        <strain evidence="2 3">2AN</strain>
    </source>
</reference>
<feature type="region of interest" description="Disordered" evidence="1">
    <location>
        <begin position="1"/>
        <end position="29"/>
    </location>
</feature>
<protein>
    <submittedName>
        <fullName evidence="2">Uncharacterized protein</fullName>
    </submittedName>
</protein>
<comment type="caution">
    <text evidence="2">The sequence shown here is derived from an EMBL/GenBank/DDBJ whole genome shotgun (WGS) entry which is preliminary data.</text>
</comment>
<keyword evidence="3" id="KW-1185">Reference proteome</keyword>
<evidence type="ECO:0000313" key="2">
    <source>
        <dbReference type="EMBL" id="EER62347.1"/>
    </source>
</evidence>
<evidence type="ECO:0000256" key="1">
    <source>
        <dbReference type="SAM" id="MobiDB-lite"/>
    </source>
</evidence>
<gene>
    <name evidence="2" type="ORF">AcdelDRAFT_0031</name>
</gene>
<dbReference type="EMBL" id="ACQT01000001">
    <property type="protein sequence ID" value="EER62347.1"/>
    <property type="molecule type" value="Genomic_DNA"/>
</dbReference>
<proteinExistence type="predicted"/>
<dbReference type="AlphaFoldDB" id="C5SZF1"/>